<reference evidence="1 2" key="1">
    <citation type="submission" date="2015-06" db="EMBL/GenBank/DDBJ databases">
        <title>Comparative genome analysis of nirS-carrying Bradyrhizobium sp. strains.</title>
        <authorList>
            <person name="Ishii S."/>
            <person name="Jang J."/>
            <person name="Nishizawa T."/>
            <person name="Senoo K."/>
        </authorList>
    </citation>
    <scope>NUCLEOTIDE SEQUENCE [LARGE SCALE GENOMIC DNA]</scope>
    <source>
        <strain evidence="1 2">TSA1</strain>
    </source>
</reference>
<comment type="caution">
    <text evidence="1">The sequence shown here is derived from an EMBL/GenBank/DDBJ whole genome shotgun (WGS) entry which is preliminary data.</text>
</comment>
<keyword evidence="2" id="KW-1185">Reference proteome</keyword>
<evidence type="ECO:0008006" key="3">
    <source>
        <dbReference type="Google" id="ProtNLM"/>
    </source>
</evidence>
<evidence type="ECO:0000313" key="2">
    <source>
        <dbReference type="Proteomes" id="UP000228930"/>
    </source>
</evidence>
<evidence type="ECO:0000313" key="1">
    <source>
        <dbReference type="EMBL" id="PIT02729.1"/>
    </source>
</evidence>
<proteinExistence type="predicted"/>
<protein>
    <recommendedName>
        <fullName evidence="3">Lipocalin-like domain-containing protein</fullName>
    </recommendedName>
</protein>
<dbReference type="Proteomes" id="UP000228930">
    <property type="component" value="Unassembled WGS sequence"/>
</dbReference>
<sequence length="141" mass="15063">MASSSLVGSWTYRSFRNDSRPVDGDPQKALGLFFAEAEFRFEAISNTTFKGVIDWGSGGLDLSGEIRPGNTDTPVAFAIVGVGRPGSQTDGWEYDYNGCVAYKWPAGVEQVPALVGSLIRAKPHNGTPAGYTASFVAVRKP</sequence>
<dbReference type="AlphaFoldDB" id="A0A2M6UDS4"/>
<name>A0A2M6UDS4_9BRAD</name>
<gene>
    <name evidence="1" type="ORF">TSA1_19705</name>
</gene>
<dbReference type="EMBL" id="LFJC01000003">
    <property type="protein sequence ID" value="PIT02729.1"/>
    <property type="molecule type" value="Genomic_DNA"/>
</dbReference>
<organism evidence="1 2">
    <name type="scientific">Bradyrhizobium nitroreducens</name>
    <dbReference type="NCBI Taxonomy" id="709803"/>
    <lineage>
        <taxon>Bacteria</taxon>
        <taxon>Pseudomonadati</taxon>
        <taxon>Pseudomonadota</taxon>
        <taxon>Alphaproteobacteria</taxon>
        <taxon>Hyphomicrobiales</taxon>
        <taxon>Nitrobacteraceae</taxon>
        <taxon>Bradyrhizobium</taxon>
    </lineage>
</organism>
<accession>A0A2M6UDS4</accession>
<dbReference type="RefSeq" id="WP_100177896.1">
    <property type="nucleotide sequence ID" value="NZ_LFJC01000003.1"/>
</dbReference>